<sequence length="260" mass="29978">MKRICMILLCIFTVMALSSFKKEELKTAESPATYSIQTYFEKQMKSSMLDTASWNKIRQNITNTTKINGTKWREFMIEHRYVVQIDTDSLEFVFDQVLNLDSSFRSPDGLGQIQITTTSVFTDTILISTTEDVKVAGESTVGAGLEVPGFSFSTDKKALVEKSLSQRREYSSSFSNSYTYTLVYNPSEIDVPENSTFALASIGDYFRFKAKIYEEKYYWWGTYVDAGPWEVECRIYTFHYYSYAFSDGTHLSKPTRPYLF</sequence>
<reference evidence="2" key="1">
    <citation type="submission" date="2020-10" db="EMBL/GenBank/DDBJ databases">
        <authorList>
            <person name="Gilroy R."/>
        </authorList>
    </citation>
    <scope>NUCLEOTIDE SEQUENCE</scope>
    <source>
        <strain evidence="2">ChiW17-6978</strain>
    </source>
</reference>
<organism evidence="2 3">
    <name type="scientific">Candidatus Pelethenecus faecipullorum</name>
    <dbReference type="NCBI Taxonomy" id="2840900"/>
    <lineage>
        <taxon>Bacteria</taxon>
        <taxon>Bacillati</taxon>
        <taxon>Mycoplasmatota</taxon>
        <taxon>Mollicutes</taxon>
        <taxon>Candidatus Pelethenecus</taxon>
    </lineage>
</organism>
<name>A0A9D1GSN8_9MOLU</name>
<keyword evidence="1" id="KW-0732">Signal</keyword>
<reference evidence="2" key="2">
    <citation type="journal article" date="2021" name="PeerJ">
        <title>Extensive microbial diversity within the chicken gut microbiome revealed by metagenomics and culture.</title>
        <authorList>
            <person name="Gilroy R."/>
            <person name="Ravi A."/>
            <person name="Getino M."/>
            <person name="Pursley I."/>
            <person name="Horton D.L."/>
            <person name="Alikhan N.F."/>
            <person name="Baker D."/>
            <person name="Gharbi K."/>
            <person name="Hall N."/>
            <person name="Watson M."/>
            <person name="Adriaenssens E.M."/>
            <person name="Foster-Nyarko E."/>
            <person name="Jarju S."/>
            <person name="Secka A."/>
            <person name="Antonio M."/>
            <person name="Oren A."/>
            <person name="Chaudhuri R.R."/>
            <person name="La Ragione R."/>
            <person name="Hildebrand F."/>
            <person name="Pallen M.J."/>
        </authorList>
    </citation>
    <scope>NUCLEOTIDE SEQUENCE</scope>
    <source>
        <strain evidence="2">ChiW17-6978</strain>
    </source>
</reference>
<protein>
    <submittedName>
        <fullName evidence="2">Uncharacterized protein</fullName>
    </submittedName>
</protein>
<dbReference type="AlphaFoldDB" id="A0A9D1GSN8"/>
<evidence type="ECO:0000313" key="2">
    <source>
        <dbReference type="EMBL" id="HIT50036.1"/>
    </source>
</evidence>
<feature type="chain" id="PRO_5038629345" evidence="1">
    <location>
        <begin position="22"/>
        <end position="260"/>
    </location>
</feature>
<evidence type="ECO:0000313" key="3">
    <source>
        <dbReference type="Proteomes" id="UP000886758"/>
    </source>
</evidence>
<dbReference type="Proteomes" id="UP000886758">
    <property type="component" value="Unassembled WGS sequence"/>
</dbReference>
<comment type="caution">
    <text evidence="2">The sequence shown here is derived from an EMBL/GenBank/DDBJ whole genome shotgun (WGS) entry which is preliminary data.</text>
</comment>
<proteinExistence type="predicted"/>
<gene>
    <name evidence="2" type="ORF">IAD46_03315</name>
</gene>
<feature type="signal peptide" evidence="1">
    <location>
        <begin position="1"/>
        <end position="21"/>
    </location>
</feature>
<evidence type="ECO:0000256" key="1">
    <source>
        <dbReference type="SAM" id="SignalP"/>
    </source>
</evidence>
<dbReference type="EMBL" id="DVLF01000103">
    <property type="protein sequence ID" value="HIT50036.1"/>
    <property type="molecule type" value="Genomic_DNA"/>
</dbReference>
<accession>A0A9D1GSN8</accession>